<feature type="domain" description="Intracellular proteinase inhibitor BsuPI" evidence="1">
    <location>
        <begin position="35"/>
        <end position="135"/>
    </location>
</feature>
<dbReference type="AlphaFoldDB" id="A0A514LGI5"/>
<accession>A0A514LGI5</accession>
<sequence length="154" mass="17133">MKVVLAFVALLFVIGCQQEEQSQGEGEEMMEEGLYMQADASETDGGIQVESTLGNGGDEPVELRFNTSQRIEIRLFEEGKPEETVYRSSQEMMYNQVIGDLTLEPGEETTFNEEIPSMYLTEGSSYEGEIQVTVAEMDDDKSPTKPSASFTVDM</sequence>
<evidence type="ECO:0000313" key="2">
    <source>
        <dbReference type="EMBL" id="QDI90956.1"/>
    </source>
</evidence>
<keyword evidence="3" id="KW-1185">Reference proteome</keyword>
<dbReference type="PROSITE" id="PS51257">
    <property type="entry name" value="PROKAR_LIPOPROTEIN"/>
    <property type="match status" value="1"/>
</dbReference>
<dbReference type="Proteomes" id="UP000319756">
    <property type="component" value="Chromosome"/>
</dbReference>
<reference evidence="3" key="1">
    <citation type="submission" date="2019-01" db="EMBL/GenBank/DDBJ databases">
        <title>Genomic analysis of Salicibibacter sp. NKC3-5.</title>
        <authorList>
            <person name="Oh Y.J."/>
        </authorList>
    </citation>
    <scope>NUCLEOTIDE SEQUENCE [LARGE SCALE GENOMIC DNA]</scope>
    <source>
        <strain evidence="3">NKC3-5</strain>
    </source>
</reference>
<dbReference type="Pfam" id="PF12690">
    <property type="entry name" value="BsuPI"/>
    <property type="match status" value="1"/>
</dbReference>
<evidence type="ECO:0000259" key="1">
    <source>
        <dbReference type="Pfam" id="PF12690"/>
    </source>
</evidence>
<organism evidence="2 3">
    <name type="scientific">Salicibibacter halophilus</name>
    <dbReference type="NCBI Taxonomy" id="2502791"/>
    <lineage>
        <taxon>Bacteria</taxon>
        <taxon>Bacillati</taxon>
        <taxon>Bacillota</taxon>
        <taxon>Bacilli</taxon>
        <taxon>Bacillales</taxon>
        <taxon>Bacillaceae</taxon>
        <taxon>Salicibibacter</taxon>
    </lineage>
</organism>
<dbReference type="InterPro" id="IPR020481">
    <property type="entry name" value="Intracell_prot_inh_BsuPI"/>
</dbReference>
<dbReference type="EMBL" id="CP035485">
    <property type="protein sequence ID" value="QDI90956.1"/>
    <property type="molecule type" value="Genomic_DNA"/>
</dbReference>
<dbReference type="KEGG" id="sale:EPH95_06995"/>
<protein>
    <recommendedName>
        <fullName evidence="1">Intracellular proteinase inhibitor BsuPI domain-containing protein</fullName>
    </recommendedName>
</protein>
<dbReference type="Gene3D" id="2.60.40.2360">
    <property type="entry name" value="Intracellular proteinase inhibitor BsuPI"/>
    <property type="match status" value="1"/>
</dbReference>
<proteinExistence type="predicted"/>
<gene>
    <name evidence="2" type="ORF">EPH95_06995</name>
</gene>
<dbReference type="RefSeq" id="WP_142088559.1">
    <property type="nucleotide sequence ID" value="NZ_CP035485.1"/>
</dbReference>
<dbReference type="InterPro" id="IPR038144">
    <property type="entry name" value="IPI"/>
</dbReference>
<dbReference type="OrthoDB" id="1357684at2"/>
<name>A0A514LGI5_9BACI</name>
<evidence type="ECO:0000313" key="3">
    <source>
        <dbReference type="Proteomes" id="UP000319756"/>
    </source>
</evidence>